<gene>
    <name evidence="5" type="ORF">E0L32_004885</name>
</gene>
<dbReference type="InParanoid" id="A0A507AWA6"/>
<comment type="caution">
    <text evidence="5">The sequence shown here is derived from an EMBL/GenBank/DDBJ whole genome shotgun (WGS) entry which is preliminary data.</text>
</comment>
<proteinExistence type="inferred from homology"/>
<dbReference type="RefSeq" id="XP_030996766.1">
    <property type="nucleotide sequence ID" value="XM_031139344.1"/>
</dbReference>
<dbReference type="Gene3D" id="2.40.50.140">
    <property type="entry name" value="Nucleic acid-binding proteins"/>
    <property type="match status" value="1"/>
</dbReference>
<dbReference type="AlphaFoldDB" id="A0A507AWA6"/>
<dbReference type="GO" id="GO:0006351">
    <property type="term" value="P:DNA-templated transcription"/>
    <property type="evidence" value="ECO:0007669"/>
    <property type="project" value="UniProtKB-UniRule"/>
</dbReference>
<evidence type="ECO:0000256" key="4">
    <source>
        <dbReference type="PIRNR" id="PIRNR000779"/>
    </source>
</evidence>
<comment type="function">
    <text evidence="4">DNA-dependent RNA polymerase catalyzes the transcription of DNA into RNA using the four ribonucleoside triphosphates as substrates. Common component of RNA polymerases I, II and III which synthesize ribosomal RNA precursors, mRNA precursors and many functional non-coding RNAs, and small RNAs, such as 5S rRNA and tRNAs, respectively.</text>
</comment>
<dbReference type="OrthoDB" id="20018at2759"/>
<keyword evidence="3 4" id="KW-0539">Nucleus</keyword>
<sequence length="150" mass="16557">MAGVAGDNQLFEDSFTVINVDQSKYDRVARLKATSDDNQTLIYLDINTELYPCQVGDRLDCVLASSLKTDGSKDDEGGWRDATKGGNTEGSLADLFDYVCHGKIYKFEDGADGQSLKAYISFGGLLMSIEGPYKKLTPLRVDYTYLLVKK</sequence>
<comment type="similarity">
    <text evidence="2 4">Belongs to the eukaryotic RPB8 RNA polymerase subunit family.</text>
</comment>
<dbReference type="PIRSF" id="PIRSF000779">
    <property type="entry name" value="RNA_pol_Rpb8"/>
    <property type="match status" value="1"/>
</dbReference>
<dbReference type="GO" id="GO:0005665">
    <property type="term" value="C:RNA polymerase II, core complex"/>
    <property type="evidence" value="ECO:0007669"/>
    <property type="project" value="UniProtKB-UniRule"/>
</dbReference>
<dbReference type="Proteomes" id="UP000319257">
    <property type="component" value="Unassembled WGS sequence"/>
</dbReference>
<evidence type="ECO:0000256" key="1">
    <source>
        <dbReference type="ARBA" id="ARBA00004123"/>
    </source>
</evidence>
<organism evidence="5 6">
    <name type="scientific">Thyridium curvatum</name>
    <dbReference type="NCBI Taxonomy" id="1093900"/>
    <lineage>
        <taxon>Eukaryota</taxon>
        <taxon>Fungi</taxon>
        <taxon>Dikarya</taxon>
        <taxon>Ascomycota</taxon>
        <taxon>Pezizomycotina</taxon>
        <taxon>Sordariomycetes</taxon>
        <taxon>Sordariomycetidae</taxon>
        <taxon>Thyridiales</taxon>
        <taxon>Thyridiaceae</taxon>
        <taxon>Thyridium</taxon>
    </lineage>
</organism>
<dbReference type="STRING" id="1093900.A0A507AWA6"/>
<evidence type="ECO:0000313" key="6">
    <source>
        <dbReference type="Proteomes" id="UP000319257"/>
    </source>
</evidence>
<dbReference type="GO" id="GO:0005666">
    <property type="term" value="C:RNA polymerase III complex"/>
    <property type="evidence" value="ECO:0007669"/>
    <property type="project" value="TreeGrafter"/>
</dbReference>
<dbReference type="GeneID" id="41972332"/>
<accession>A0A507AWA6</accession>
<dbReference type="SUPFAM" id="SSF50249">
    <property type="entry name" value="Nucleic acid-binding proteins"/>
    <property type="match status" value="1"/>
</dbReference>
<evidence type="ECO:0000313" key="5">
    <source>
        <dbReference type="EMBL" id="TPX15055.1"/>
    </source>
</evidence>
<comment type="subcellular location">
    <subcellularLocation>
        <location evidence="1">Nucleus</location>
    </subcellularLocation>
</comment>
<evidence type="ECO:0000256" key="3">
    <source>
        <dbReference type="ARBA" id="ARBA00023242"/>
    </source>
</evidence>
<dbReference type="FunFam" id="2.40.50.140:FF:000191">
    <property type="entry name" value="DNA-directed RNA polymerases I, II, and III subunit RPABC3"/>
    <property type="match status" value="1"/>
</dbReference>
<dbReference type="PANTHER" id="PTHR10917:SF0">
    <property type="entry name" value="DNA-DIRECTED RNA POLYMERASES I, II, AND III SUBUNIT RPABC3"/>
    <property type="match status" value="1"/>
</dbReference>
<dbReference type="InterPro" id="IPR012340">
    <property type="entry name" value="NA-bd_OB-fold"/>
</dbReference>
<dbReference type="FunCoup" id="A0A507AWA6">
    <property type="interactions" value="749"/>
</dbReference>
<keyword evidence="6" id="KW-1185">Reference proteome</keyword>
<dbReference type="GO" id="GO:0003899">
    <property type="term" value="F:DNA-directed RNA polymerase activity"/>
    <property type="evidence" value="ECO:0007669"/>
    <property type="project" value="UniProtKB-UniRule"/>
</dbReference>
<reference evidence="5 6" key="1">
    <citation type="submission" date="2019-06" db="EMBL/GenBank/DDBJ databases">
        <title>Draft genome sequence of the filamentous fungus Phialemoniopsis curvata isolated from diesel fuel.</title>
        <authorList>
            <person name="Varaljay V.A."/>
            <person name="Lyon W.J."/>
            <person name="Crouch A.L."/>
            <person name="Drake C.E."/>
            <person name="Hollomon J.M."/>
            <person name="Nadeau L.J."/>
            <person name="Nunn H.S."/>
            <person name="Stevenson B.S."/>
            <person name="Bojanowski C.L."/>
            <person name="Crookes-Goodson W.J."/>
        </authorList>
    </citation>
    <scope>NUCLEOTIDE SEQUENCE [LARGE SCALE GENOMIC DNA]</scope>
    <source>
        <strain evidence="5 6">D216</strain>
    </source>
</reference>
<dbReference type="Pfam" id="PF03870">
    <property type="entry name" value="RNA_pol_Rpb8"/>
    <property type="match status" value="1"/>
</dbReference>
<dbReference type="SMART" id="SM00658">
    <property type="entry name" value="RPOL8c"/>
    <property type="match status" value="1"/>
</dbReference>
<dbReference type="PANTHER" id="PTHR10917">
    <property type="entry name" value="DNA-DIRECTED RNA POLYMERASES I, II, AND III SUBUNIT RPABC3"/>
    <property type="match status" value="1"/>
</dbReference>
<evidence type="ECO:0000256" key="2">
    <source>
        <dbReference type="ARBA" id="ARBA00008912"/>
    </source>
</evidence>
<dbReference type="InterPro" id="IPR005570">
    <property type="entry name" value="RPABC3"/>
</dbReference>
<dbReference type="EMBL" id="SKBQ01000024">
    <property type="protein sequence ID" value="TPX15055.1"/>
    <property type="molecule type" value="Genomic_DNA"/>
</dbReference>
<dbReference type="GO" id="GO:0005736">
    <property type="term" value="C:RNA polymerase I complex"/>
    <property type="evidence" value="ECO:0007669"/>
    <property type="project" value="TreeGrafter"/>
</dbReference>
<protein>
    <recommendedName>
        <fullName evidence="4">DNA-directed RNA polymerases I, II, and III subunit RPABC3</fullName>
    </recommendedName>
</protein>
<name>A0A507AWA6_9PEZI</name>